<sequence>MNSLSVMGLSQEDFTWYNVGLVSGFISRNIPQIINEYTVADDDITIMVLNAPEVSGLDSFKMAFWFRDTYLPVYENGDIYVKANGAFATKKYSGGQALLGIRNES</sequence>
<comment type="caution">
    <text evidence="1">The sequence shown here is derived from an EMBL/GenBank/DDBJ whole genome shotgun (WGS) entry which is preliminary data.</text>
</comment>
<dbReference type="AlphaFoldDB" id="A0A557P350"/>
<name>A0A557P350_9VIBR</name>
<proteinExistence type="predicted"/>
<protein>
    <submittedName>
        <fullName evidence="1">Uncharacterized protein</fullName>
    </submittedName>
</protein>
<dbReference type="Proteomes" id="UP000319828">
    <property type="component" value="Unassembled WGS sequence"/>
</dbReference>
<dbReference type="EMBL" id="VMKJ01000026">
    <property type="protein sequence ID" value="TVO35088.1"/>
    <property type="molecule type" value="Genomic_DNA"/>
</dbReference>
<evidence type="ECO:0000313" key="1">
    <source>
        <dbReference type="EMBL" id="TVO35088.1"/>
    </source>
</evidence>
<organism evidence="1 2">
    <name type="scientific">Vibrio algivorus</name>
    <dbReference type="NCBI Taxonomy" id="1667024"/>
    <lineage>
        <taxon>Bacteria</taxon>
        <taxon>Pseudomonadati</taxon>
        <taxon>Pseudomonadota</taxon>
        <taxon>Gammaproteobacteria</taxon>
        <taxon>Vibrionales</taxon>
        <taxon>Vibrionaceae</taxon>
        <taxon>Vibrio</taxon>
    </lineage>
</organism>
<reference evidence="1 2" key="1">
    <citation type="submission" date="2019-07" db="EMBL/GenBank/DDBJ databases">
        <title>The draft genome sequence of Vibrio algivorus M1486.</title>
        <authorList>
            <person name="Meng X."/>
        </authorList>
    </citation>
    <scope>NUCLEOTIDE SEQUENCE [LARGE SCALE GENOMIC DNA]</scope>
    <source>
        <strain evidence="1 2">M1486</strain>
    </source>
</reference>
<accession>A0A557P350</accession>
<dbReference type="RefSeq" id="WP_144388579.1">
    <property type="nucleotide sequence ID" value="NZ_CANNCB010000031.1"/>
</dbReference>
<gene>
    <name evidence="1" type="ORF">FOF44_12355</name>
</gene>
<evidence type="ECO:0000313" key="2">
    <source>
        <dbReference type="Proteomes" id="UP000319828"/>
    </source>
</evidence>